<feature type="transmembrane region" description="Helical" evidence="1">
    <location>
        <begin position="20"/>
        <end position="42"/>
    </location>
</feature>
<feature type="transmembrane region" description="Helical" evidence="1">
    <location>
        <begin position="49"/>
        <end position="67"/>
    </location>
</feature>
<evidence type="ECO:0000313" key="3">
    <source>
        <dbReference type="Proteomes" id="UP000317863"/>
    </source>
</evidence>
<evidence type="ECO:0000313" key="2">
    <source>
        <dbReference type="EMBL" id="TQQ85278.1"/>
    </source>
</evidence>
<accession>A0A544QX56</accession>
<keyword evidence="1" id="KW-0812">Transmembrane</keyword>
<proteinExistence type="predicted"/>
<name>A0A544QX56_9FIRM</name>
<sequence>MFYERVDFIVSQSTKGVSSAISAIFFGIISLIGVAVFILWLFMLFKIPACWSFTALIFVYPVFSASIRTLKSSYEFLRDLK</sequence>
<protein>
    <submittedName>
        <fullName evidence="2">Uncharacterized protein</fullName>
    </submittedName>
</protein>
<dbReference type="EMBL" id="SGJB01000003">
    <property type="protein sequence ID" value="TQQ85278.1"/>
    <property type="molecule type" value="Genomic_DNA"/>
</dbReference>
<dbReference type="RefSeq" id="WP_142535330.1">
    <property type="nucleotide sequence ID" value="NZ_SGJB01000003.1"/>
</dbReference>
<dbReference type="Proteomes" id="UP000317863">
    <property type="component" value="Unassembled WGS sequence"/>
</dbReference>
<gene>
    <name evidence="2" type="ORF">EXD82_02455</name>
</gene>
<evidence type="ECO:0000256" key="1">
    <source>
        <dbReference type="SAM" id="Phobius"/>
    </source>
</evidence>
<organism evidence="2 3">
    <name type="scientific">Peptacetobacter hominis</name>
    <dbReference type="NCBI Taxonomy" id="2743610"/>
    <lineage>
        <taxon>Bacteria</taxon>
        <taxon>Bacillati</taxon>
        <taxon>Bacillota</taxon>
        <taxon>Clostridia</taxon>
        <taxon>Peptostreptococcales</taxon>
        <taxon>Peptostreptococcaceae</taxon>
        <taxon>Peptacetobacter</taxon>
    </lineage>
</organism>
<comment type="caution">
    <text evidence="2">The sequence shown here is derived from an EMBL/GenBank/DDBJ whole genome shotgun (WGS) entry which is preliminary data.</text>
</comment>
<keyword evidence="1" id="KW-1133">Transmembrane helix</keyword>
<dbReference type="AlphaFoldDB" id="A0A544QX56"/>
<keyword evidence="1" id="KW-0472">Membrane</keyword>
<reference evidence="2 3" key="1">
    <citation type="submission" date="2019-02" db="EMBL/GenBank/DDBJ databases">
        <title>Peptostreptococcaceae bacterium ZHW00191 nov., a new bacterium isolated from the human gut.</title>
        <authorList>
            <person name="Zhou H.-W."/>
            <person name="Chen X.-J."/>
        </authorList>
    </citation>
    <scope>NUCLEOTIDE SEQUENCE [LARGE SCALE GENOMIC DNA]</scope>
    <source>
        <strain evidence="2 3">ZHW00191</strain>
    </source>
</reference>
<keyword evidence="3" id="KW-1185">Reference proteome</keyword>